<dbReference type="AlphaFoldDB" id="D8PWU1"/>
<keyword evidence="4" id="KW-0804">Transcription</keyword>
<keyword evidence="5" id="KW-0539">Nucleus</keyword>
<evidence type="ECO:0000256" key="6">
    <source>
        <dbReference type="SAM" id="MobiDB-lite"/>
    </source>
</evidence>
<dbReference type="GO" id="GO:0000978">
    <property type="term" value="F:RNA polymerase II cis-regulatory region sequence-specific DNA binding"/>
    <property type="evidence" value="ECO:0007669"/>
    <property type="project" value="TreeGrafter"/>
</dbReference>
<dbReference type="Pfam" id="PF00319">
    <property type="entry name" value="SRF-TF"/>
    <property type="match status" value="1"/>
</dbReference>
<dbReference type="PANTHER" id="PTHR11945">
    <property type="entry name" value="MADS BOX PROTEIN"/>
    <property type="match status" value="1"/>
</dbReference>
<feature type="domain" description="MADS-box" evidence="7">
    <location>
        <begin position="1"/>
        <end position="51"/>
    </location>
</feature>
<dbReference type="STRING" id="578458.D8PWU1"/>
<dbReference type="VEuPathDB" id="FungiDB:SCHCODRAFT_02606207"/>
<dbReference type="eggNOG" id="KOG0014">
    <property type="taxonomic scope" value="Eukaryota"/>
</dbReference>
<evidence type="ECO:0000256" key="3">
    <source>
        <dbReference type="ARBA" id="ARBA00023125"/>
    </source>
</evidence>
<dbReference type="HOGENOM" id="CLU_040317_0_0_1"/>
<reference evidence="8 9" key="1">
    <citation type="journal article" date="2010" name="Nat. Biotechnol.">
        <title>Genome sequence of the model mushroom Schizophyllum commune.</title>
        <authorList>
            <person name="Ohm R.A."/>
            <person name="de Jong J.F."/>
            <person name="Lugones L.G."/>
            <person name="Aerts A."/>
            <person name="Kothe E."/>
            <person name="Stajich J.E."/>
            <person name="de Vries R.P."/>
            <person name="Record E."/>
            <person name="Levasseur A."/>
            <person name="Baker S.E."/>
            <person name="Bartholomew K.A."/>
            <person name="Coutinho P.M."/>
            <person name="Erdmann S."/>
            <person name="Fowler T.J."/>
            <person name="Gathman A.C."/>
            <person name="Lombard V."/>
            <person name="Henrissat B."/>
            <person name="Knabe N."/>
            <person name="Kuees U."/>
            <person name="Lilly W.W."/>
            <person name="Lindquist E."/>
            <person name="Lucas S."/>
            <person name="Magnuson J.K."/>
            <person name="Piumi F."/>
            <person name="Raudaskoski M."/>
            <person name="Salamov A."/>
            <person name="Schmutz J."/>
            <person name="Schwarze F.W.M.R."/>
            <person name="vanKuyk P.A."/>
            <person name="Horton J.S."/>
            <person name="Grigoriev I.V."/>
            <person name="Woesten H.A.B."/>
        </authorList>
    </citation>
    <scope>NUCLEOTIDE SEQUENCE [LARGE SCALE GENOMIC DNA]</scope>
    <source>
        <strain evidence="9">H4-8 / FGSC 9210</strain>
    </source>
</reference>
<protein>
    <recommendedName>
        <fullName evidence="7">MADS-box domain-containing protein</fullName>
    </recommendedName>
</protein>
<feature type="compositionally biased region" description="Polar residues" evidence="6">
    <location>
        <begin position="259"/>
        <end position="273"/>
    </location>
</feature>
<evidence type="ECO:0000259" key="7">
    <source>
        <dbReference type="PROSITE" id="PS50066"/>
    </source>
</evidence>
<dbReference type="InterPro" id="IPR036879">
    <property type="entry name" value="TF_MADSbox_sf"/>
</dbReference>
<dbReference type="OrthoDB" id="1898716at2759"/>
<evidence type="ECO:0000256" key="1">
    <source>
        <dbReference type="ARBA" id="ARBA00004123"/>
    </source>
</evidence>
<dbReference type="SMART" id="SM00432">
    <property type="entry name" value="MADS"/>
    <property type="match status" value="1"/>
</dbReference>
<organism evidence="9">
    <name type="scientific">Schizophyllum commune (strain H4-8 / FGSC 9210)</name>
    <name type="common">Split gill fungus</name>
    <dbReference type="NCBI Taxonomy" id="578458"/>
    <lineage>
        <taxon>Eukaryota</taxon>
        <taxon>Fungi</taxon>
        <taxon>Dikarya</taxon>
        <taxon>Basidiomycota</taxon>
        <taxon>Agaricomycotina</taxon>
        <taxon>Agaricomycetes</taxon>
        <taxon>Agaricomycetidae</taxon>
        <taxon>Agaricales</taxon>
        <taxon>Schizophyllaceae</taxon>
        <taxon>Schizophyllum</taxon>
    </lineage>
</organism>
<dbReference type="InParanoid" id="D8PWU1"/>
<dbReference type="PRINTS" id="PR00404">
    <property type="entry name" value="MADSDOMAIN"/>
</dbReference>
<feature type="compositionally biased region" description="Polar residues" evidence="6">
    <location>
        <begin position="200"/>
        <end position="212"/>
    </location>
</feature>
<dbReference type="KEGG" id="scm:SCHCO_02606207"/>
<feature type="compositionally biased region" description="Acidic residues" evidence="6">
    <location>
        <begin position="98"/>
        <end position="109"/>
    </location>
</feature>
<dbReference type="GO" id="GO:0046983">
    <property type="term" value="F:protein dimerization activity"/>
    <property type="evidence" value="ECO:0007669"/>
    <property type="project" value="InterPro"/>
</dbReference>
<comment type="subcellular location">
    <subcellularLocation>
        <location evidence="1">Nucleus</location>
    </subcellularLocation>
</comment>
<dbReference type="EMBL" id="GL377303">
    <property type="protein sequence ID" value="EFJ01096.1"/>
    <property type="molecule type" value="Genomic_DNA"/>
</dbReference>
<dbReference type="SUPFAM" id="SSF55455">
    <property type="entry name" value="SRF-like"/>
    <property type="match status" value="1"/>
</dbReference>
<keyword evidence="2" id="KW-0805">Transcription regulation</keyword>
<dbReference type="GeneID" id="9594375"/>
<dbReference type="GO" id="GO:0005634">
    <property type="term" value="C:nucleus"/>
    <property type="evidence" value="ECO:0007669"/>
    <property type="project" value="UniProtKB-SubCell"/>
</dbReference>
<dbReference type="InterPro" id="IPR002100">
    <property type="entry name" value="TF_MADSbox"/>
</dbReference>
<name>D8PWU1_SCHCM</name>
<dbReference type="Proteomes" id="UP000007431">
    <property type="component" value="Unassembled WGS sequence"/>
</dbReference>
<dbReference type="PANTHER" id="PTHR11945:SF534">
    <property type="entry name" value="MYOCYTE-SPECIFIC ENHANCER FACTOR 2"/>
    <property type="match status" value="1"/>
</dbReference>
<evidence type="ECO:0000313" key="9">
    <source>
        <dbReference type="Proteomes" id="UP000007431"/>
    </source>
</evidence>
<evidence type="ECO:0000313" key="8">
    <source>
        <dbReference type="EMBL" id="EFJ01096.1"/>
    </source>
</evidence>
<dbReference type="GO" id="GO:0045944">
    <property type="term" value="P:positive regulation of transcription by RNA polymerase II"/>
    <property type="evidence" value="ECO:0007669"/>
    <property type="project" value="TreeGrafter"/>
</dbReference>
<dbReference type="RefSeq" id="XP_003035998.1">
    <property type="nucleotide sequence ID" value="XM_003035952.1"/>
</dbReference>
<gene>
    <name evidence="8" type="ORF">SCHCODRAFT_81364</name>
</gene>
<feature type="compositionally biased region" description="Polar residues" evidence="6">
    <location>
        <begin position="137"/>
        <end position="164"/>
    </location>
</feature>
<evidence type="ECO:0000256" key="5">
    <source>
        <dbReference type="ARBA" id="ARBA00023242"/>
    </source>
</evidence>
<evidence type="ECO:0000256" key="2">
    <source>
        <dbReference type="ARBA" id="ARBA00023015"/>
    </source>
</evidence>
<dbReference type="GO" id="GO:0000981">
    <property type="term" value="F:DNA-binding transcription factor activity, RNA polymerase II-specific"/>
    <property type="evidence" value="ECO:0007669"/>
    <property type="project" value="TreeGrafter"/>
</dbReference>
<feature type="region of interest" description="Disordered" evidence="6">
    <location>
        <begin position="318"/>
        <end position="417"/>
    </location>
</feature>
<keyword evidence="9" id="KW-1185">Reference proteome</keyword>
<feature type="region of interest" description="Disordered" evidence="6">
    <location>
        <begin position="76"/>
        <end position="288"/>
    </location>
</feature>
<dbReference type="PROSITE" id="PS50066">
    <property type="entry name" value="MADS_BOX_2"/>
    <property type="match status" value="1"/>
</dbReference>
<dbReference type="OMA" id="PFVAHAN"/>
<dbReference type="Gene3D" id="3.40.1810.10">
    <property type="entry name" value="Transcription factor, MADS-box"/>
    <property type="match status" value="1"/>
</dbReference>
<feature type="compositionally biased region" description="Gly residues" evidence="6">
    <location>
        <begin position="365"/>
        <end position="390"/>
    </location>
</feature>
<keyword evidence="3" id="KW-0238">DNA-binding</keyword>
<sequence length="417" mass="42473">MGRRKIEIQPILHERNRSVTFLKRKNGLFKKAYELGVLCSVDIAVIVFEERPGHHTKLYQYGSRDVSEIVQRHLNFDGDKDTKGPGDFTGANTSAAANDEEDEEDEEAPDGTNPRKRPRIAGPTNIAPSPGRASGARTPSNEVASSRAPGSNTPALESSANTSLPPVPPATNVDYMQPPAYRQQGPPLHLSGSMYPPPQMSNMAPTLSSLPVSSDRHLPAPGFLNQSGGGSSKNVRPPSAYESSGNIGQRAVTMDHPPTATSSRSGATNTDANTGFIARPGSGASTGSGGADYNAGFHRTYSAPMGYGGMPPGLSASGGRFNYGGPGPGPGRRTPPSSTGGMSGPSGMSNAGGGGDRSMDWPLHGPGGGAAGGGPSGGPPGGGGGGGGAGQPPNASMNWLAFLGSGMNAKQDGSSRS</sequence>
<accession>D8PWU1</accession>
<feature type="compositionally biased region" description="Low complexity" evidence="6">
    <location>
        <begin position="331"/>
        <end position="349"/>
    </location>
</feature>
<proteinExistence type="predicted"/>
<evidence type="ECO:0000256" key="4">
    <source>
        <dbReference type="ARBA" id="ARBA00023163"/>
    </source>
</evidence>